<evidence type="ECO:0000256" key="2">
    <source>
        <dbReference type="ARBA" id="ARBA00022695"/>
    </source>
</evidence>
<keyword evidence="6" id="KW-0862">Zinc</keyword>
<dbReference type="PIRSF" id="PIRSF000808">
    <property type="entry name" value="GalT"/>
    <property type="match status" value="1"/>
</dbReference>
<evidence type="ECO:0000256" key="6">
    <source>
        <dbReference type="PIRSR" id="PIRSR000808-3"/>
    </source>
</evidence>
<evidence type="ECO:0000256" key="4">
    <source>
        <dbReference type="NCBIfam" id="TIGR00209"/>
    </source>
</evidence>
<dbReference type="PANTHER" id="PTHR42763:SF2">
    <property type="entry name" value="ADP-GLUCOSE PHOSPHORYLASE"/>
    <property type="match status" value="1"/>
</dbReference>
<gene>
    <name evidence="8" type="ORF">A2042_07865</name>
</gene>
<dbReference type="PANTHER" id="PTHR42763">
    <property type="entry name" value="ADP-GLUCOSE PHOSPHORYLASE"/>
    <property type="match status" value="1"/>
</dbReference>
<comment type="caution">
    <text evidence="8">The sequence shown here is derived from an EMBL/GenBank/DDBJ whole genome shotgun (WGS) entry which is preliminary data.</text>
</comment>
<evidence type="ECO:0000256" key="5">
    <source>
        <dbReference type="PIRSR" id="PIRSR000808-1"/>
    </source>
</evidence>
<dbReference type="Pfam" id="PF01087">
    <property type="entry name" value="GalP_UDP_transf"/>
    <property type="match status" value="1"/>
</dbReference>
<dbReference type="Proteomes" id="UP000178526">
    <property type="component" value="Unassembled WGS sequence"/>
</dbReference>
<keyword evidence="2 8" id="KW-0548">Nucleotidyltransferase</keyword>
<feature type="binding site" evidence="6">
    <location>
        <position position="162"/>
    </location>
    <ligand>
        <name>Zn(2+)</name>
        <dbReference type="ChEBI" id="CHEBI:29105"/>
    </ligand>
</feature>
<keyword evidence="6" id="KW-0479">Metal-binding</keyword>
<dbReference type="EMBL" id="MGDB01000127">
    <property type="protein sequence ID" value="OGL39108.1"/>
    <property type="molecule type" value="Genomic_DNA"/>
</dbReference>
<dbReference type="InterPro" id="IPR001937">
    <property type="entry name" value="GalP_UDPtransf1"/>
</dbReference>
<feature type="binding site" evidence="6">
    <location>
        <position position="44"/>
    </location>
    <ligand>
        <name>Zn(2+)</name>
        <dbReference type="ChEBI" id="CHEBI:29105"/>
    </ligand>
</feature>
<dbReference type="Gene3D" id="3.30.428.10">
    <property type="entry name" value="HIT-like"/>
    <property type="match status" value="2"/>
</dbReference>
<evidence type="ECO:0000313" key="8">
    <source>
        <dbReference type="EMBL" id="OGL39108.1"/>
    </source>
</evidence>
<proteinExistence type="predicted"/>
<dbReference type="NCBIfam" id="TIGR00209">
    <property type="entry name" value="galT_1"/>
    <property type="match status" value="1"/>
</dbReference>
<evidence type="ECO:0000259" key="7">
    <source>
        <dbReference type="Pfam" id="PF01087"/>
    </source>
</evidence>
<evidence type="ECO:0000256" key="3">
    <source>
        <dbReference type="ARBA" id="ARBA00023277"/>
    </source>
</evidence>
<keyword evidence="1 8" id="KW-0808">Transferase</keyword>
<evidence type="ECO:0000256" key="1">
    <source>
        <dbReference type="ARBA" id="ARBA00022679"/>
    </source>
</evidence>
<feature type="binding site" evidence="6">
    <location>
        <position position="111"/>
    </location>
    <ligand>
        <name>Zn(2+)</name>
        <dbReference type="ChEBI" id="CHEBI:29105"/>
    </ligand>
</feature>
<accession>A0A1F7RD60</accession>
<keyword evidence="3" id="KW-0119">Carbohydrate metabolism</keyword>
<reference evidence="8 9" key="1">
    <citation type="journal article" date="2016" name="Nat. Commun.">
        <title>Thousands of microbial genomes shed light on interconnected biogeochemical processes in an aquifer system.</title>
        <authorList>
            <person name="Anantharaman K."/>
            <person name="Brown C.T."/>
            <person name="Hug L.A."/>
            <person name="Sharon I."/>
            <person name="Castelle C.J."/>
            <person name="Probst A.J."/>
            <person name="Thomas B.C."/>
            <person name="Singh A."/>
            <person name="Wilkins M.J."/>
            <person name="Karaoz U."/>
            <person name="Brodie E.L."/>
            <person name="Williams K.H."/>
            <person name="Hubbard S.S."/>
            <person name="Banfield J.F."/>
        </authorList>
    </citation>
    <scope>NUCLEOTIDE SEQUENCE [LARGE SCALE GENOMIC DNA]</scope>
</reference>
<dbReference type="InterPro" id="IPR053177">
    <property type="entry name" value="ADP-glucose_phosphorylase"/>
</dbReference>
<dbReference type="InterPro" id="IPR036265">
    <property type="entry name" value="HIT-like_sf"/>
</dbReference>
<feature type="binding site" evidence="6">
    <location>
        <position position="47"/>
    </location>
    <ligand>
        <name>Zn(2+)</name>
        <dbReference type="ChEBI" id="CHEBI:29105"/>
    </ligand>
</feature>
<dbReference type="GO" id="GO:0008108">
    <property type="term" value="F:UDP-glucose:hexose-1-phosphate uridylyltransferase activity"/>
    <property type="evidence" value="ECO:0007669"/>
    <property type="project" value="UniProtKB-UniRule"/>
</dbReference>
<dbReference type="SUPFAM" id="SSF54197">
    <property type="entry name" value="HIT-like"/>
    <property type="match status" value="2"/>
</dbReference>
<protein>
    <recommendedName>
        <fullName evidence="4">Galactose-1-phosphate uridylyltransferase</fullName>
        <ecNumber evidence="4">2.7.7.12</ecNumber>
    </recommendedName>
</protein>
<sequence length="333" mass="38625">MPEIRQNIVTRDWVIIATERAKRPEEFVKRRQVKKELPEYRNDCPFCPGNEDKTPSEIYRIEQDKQWQIRVFPNKFAALNNDGTAERKREGIKRVVSGFGVHEIVVETPKHNLTPALLKKDQIKNIIKTYKERYNAIYNDKRIKLVTIFKNHGESAGTSLEHPHSQIIGTPITPSDIRYRIEEAMRYYDDAGECVFCRALREELQDGERIILENKNFAAFIPYAALSAFHTWIFPKNHSSCFGLISVEEIEDLAEIFKGVLCKLYYGLGNPDYNYVIRSFSKLGPSLEYYHWYISIIPRLSKMAGFELGSGMFINTSLPEESAKFLRDTKCPV</sequence>
<dbReference type="GO" id="GO:0008270">
    <property type="term" value="F:zinc ion binding"/>
    <property type="evidence" value="ECO:0007669"/>
    <property type="project" value="InterPro"/>
</dbReference>
<organism evidence="8 9">
    <name type="scientific">Candidatus Schekmanbacteria bacterium GWA2_38_11</name>
    <dbReference type="NCBI Taxonomy" id="1817876"/>
    <lineage>
        <taxon>Bacteria</taxon>
        <taxon>Candidatus Schekmaniibacteriota</taxon>
    </lineage>
</organism>
<dbReference type="GO" id="GO:0006012">
    <property type="term" value="P:galactose metabolic process"/>
    <property type="evidence" value="ECO:0007669"/>
    <property type="project" value="UniProtKB-UniRule"/>
</dbReference>
<feature type="domain" description="Galactose-1-phosphate uridyl transferase N-terminal" evidence="7">
    <location>
        <begin position="3"/>
        <end position="174"/>
    </location>
</feature>
<name>A0A1F7RD60_9BACT</name>
<evidence type="ECO:0000313" key="9">
    <source>
        <dbReference type="Proteomes" id="UP000178526"/>
    </source>
</evidence>
<feature type="active site" description="Tele-UMP-histidine intermediate" evidence="5">
    <location>
        <position position="164"/>
    </location>
</feature>
<dbReference type="EC" id="2.7.7.12" evidence="4"/>
<dbReference type="AlphaFoldDB" id="A0A1F7RD60"/>
<comment type="cofactor">
    <cofactor evidence="6">
        <name>Zn(2+)</name>
        <dbReference type="ChEBI" id="CHEBI:29105"/>
    </cofactor>
    <text evidence="6">Binds 1 zinc ion per subunit.</text>
</comment>
<dbReference type="InterPro" id="IPR005849">
    <property type="entry name" value="GalP_Utransf_N"/>
</dbReference>